<feature type="transmembrane region" description="Helical" evidence="2">
    <location>
        <begin position="21"/>
        <end position="41"/>
    </location>
</feature>
<dbReference type="HOGENOM" id="CLU_2562941_0_0_1"/>
<proteinExistence type="predicted"/>
<keyword evidence="2" id="KW-0472">Membrane</keyword>
<evidence type="ECO:0000313" key="3">
    <source>
        <dbReference type="EMBL" id="AES59371.1"/>
    </source>
</evidence>
<keyword evidence="6" id="KW-1185">Reference proteome</keyword>
<dbReference type="PaxDb" id="3880-AES59371"/>
<keyword evidence="2" id="KW-1133">Transmembrane helix</keyword>
<dbReference type="AlphaFoldDB" id="G7I2A2"/>
<dbReference type="Proteomes" id="UP000002051">
    <property type="component" value="Unassembled WGS sequence"/>
</dbReference>
<feature type="region of interest" description="Disordered" evidence="1">
    <location>
        <begin position="52"/>
        <end position="91"/>
    </location>
</feature>
<sequence length="91" mass="10428">MHCIGVTTSSRHQKTCTFISFHLLGGLKKAMFFVLLITFLVCGENQESSVVEPQKKHSQMQHQHQTTAQPFDVYMSQTRRVPNTSDPLHNR</sequence>
<dbReference type="EMBL" id="CM001217">
    <property type="protein sequence ID" value="AES59371.1"/>
    <property type="molecule type" value="Genomic_DNA"/>
</dbReference>
<reference evidence="3 6" key="2">
    <citation type="journal article" date="2014" name="BMC Genomics">
        <title>An improved genome release (version Mt4.0) for the model legume Medicago truncatula.</title>
        <authorList>
            <person name="Tang H."/>
            <person name="Krishnakumar V."/>
            <person name="Bidwell S."/>
            <person name="Rosen B."/>
            <person name="Chan A."/>
            <person name="Zhou S."/>
            <person name="Gentzbittel L."/>
            <person name="Childs K.L."/>
            <person name="Yandell M."/>
            <person name="Gundlach H."/>
            <person name="Mayer K.F."/>
            <person name="Schwartz D.C."/>
            <person name="Town C.D."/>
        </authorList>
    </citation>
    <scope>GENOME REANNOTATION</scope>
    <source>
        <strain evidence="5 6">cv. Jemalong A17</strain>
    </source>
</reference>
<evidence type="ECO:0000313" key="6">
    <source>
        <dbReference type="Proteomes" id="UP000002051"/>
    </source>
</evidence>
<name>G7I2A2_MEDTR</name>
<evidence type="ECO:0000313" key="4">
    <source>
        <dbReference type="EMBL" id="RHN77262.1"/>
    </source>
</evidence>
<dbReference type="Proteomes" id="UP000265566">
    <property type="component" value="Chromosome 1"/>
</dbReference>
<protein>
    <submittedName>
        <fullName evidence="3">Clavata3/ESR (CLE) gene family member MtCLE20</fullName>
    </submittedName>
</protein>
<evidence type="ECO:0000313" key="5">
    <source>
        <dbReference type="EnsemblPlants" id="AES59371"/>
    </source>
</evidence>
<evidence type="ECO:0000256" key="2">
    <source>
        <dbReference type="SAM" id="Phobius"/>
    </source>
</evidence>
<feature type="compositionally biased region" description="Low complexity" evidence="1">
    <location>
        <begin position="60"/>
        <end position="69"/>
    </location>
</feature>
<keyword evidence="2" id="KW-0812">Transmembrane</keyword>
<reference evidence="3 6" key="1">
    <citation type="journal article" date="2011" name="Nature">
        <title>The Medicago genome provides insight into the evolution of rhizobial symbioses.</title>
        <authorList>
            <person name="Young N.D."/>
            <person name="Debelle F."/>
            <person name="Oldroyd G.E."/>
            <person name="Geurts R."/>
            <person name="Cannon S.B."/>
            <person name="Udvardi M.K."/>
            <person name="Benedito V.A."/>
            <person name="Mayer K.F."/>
            <person name="Gouzy J."/>
            <person name="Schoof H."/>
            <person name="Van de Peer Y."/>
            <person name="Proost S."/>
            <person name="Cook D.R."/>
            <person name="Meyers B.C."/>
            <person name="Spannagl M."/>
            <person name="Cheung F."/>
            <person name="De Mita S."/>
            <person name="Krishnakumar V."/>
            <person name="Gundlach H."/>
            <person name="Zhou S."/>
            <person name="Mudge J."/>
            <person name="Bharti A.K."/>
            <person name="Murray J.D."/>
            <person name="Naoumkina M.A."/>
            <person name="Rosen B."/>
            <person name="Silverstein K.A."/>
            <person name="Tang H."/>
            <person name="Rombauts S."/>
            <person name="Zhao P.X."/>
            <person name="Zhou P."/>
            <person name="Barbe V."/>
            <person name="Bardou P."/>
            <person name="Bechner M."/>
            <person name="Bellec A."/>
            <person name="Berger A."/>
            <person name="Berges H."/>
            <person name="Bidwell S."/>
            <person name="Bisseling T."/>
            <person name="Choisne N."/>
            <person name="Couloux A."/>
            <person name="Denny R."/>
            <person name="Deshpande S."/>
            <person name="Dai X."/>
            <person name="Doyle J.J."/>
            <person name="Dudez A.M."/>
            <person name="Farmer A.D."/>
            <person name="Fouteau S."/>
            <person name="Franken C."/>
            <person name="Gibelin C."/>
            <person name="Gish J."/>
            <person name="Goldstein S."/>
            <person name="Gonzalez A.J."/>
            <person name="Green P.J."/>
            <person name="Hallab A."/>
            <person name="Hartog M."/>
            <person name="Hua A."/>
            <person name="Humphray S.J."/>
            <person name="Jeong D.H."/>
            <person name="Jing Y."/>
            <person name="Jocker A."/>
            <person name="Kenton S.M."/>
            <person name="Kim D.J."/>
            <person name="Klee K."/>
            <person name="Lai H."/>
            <person name="Lang C."/>
            <person name="Lin S."/>
            <person name="Macmil S.L."/>
            <person name="Magdelenat G."/>
            <person name="Matthews L."/>
            <person name="McCorrison J."/>
            <person name="Monaghan E.L."/>
            <person name="Mun J.H."/>
            <person name="Najar F.Z."/>
            <person name="Nicholson C."/>
            <person name="Noirot C."/>
            <person name="O'Bleness M."/>
            <person name="Paule C.R."/>
            <person name="Poulain J."/>
            <person name="Prion F."/>
            <person name="Qin B."/>
            <person name="Qu C."/>
            <person name="Retzel E.F."/>
            <person name="Riddle C."/>
            <person name="Sallet E."/>
            <person name="Samain S."/>
            <person name="Samson N."/>
            <person name="Sanders I."/>
            <person name="Saurat O."/>
            <person name="Scarpelli C."/>
            <person name="Schiex T."/>
            <person name="Segurens B."/>
            <person name="Severin A.J."/>
            <person name="Sherrier D.J."/>
            <person name="Shi R."/>
            <person name="Sims S."/>
            <person name="Singer S.R."/>
            <person name="Sinharoy S."/>
            <person name="Sterck L."/>
            <person name="Viollet A."/>
            <person name="Wang B.B."/>
            <person name="Wang K."/>
            <person name="Wang M."/>
            <person name="Wang X."/>
            <person name="Warfsmann J."/>
            <person name="Weissenbach J."/>
            <person name="White D.D."/>
            <person name="White J.D."/>
            <person name="Wiley G.B."/>
            <person name="Wincker P."/>
            <person name="Xing Y."/>
            <person name="Yang L."/>
            <person name="Yao Z."/>
            <person name="Ying F."/>
            <person name="Zhai J."/>
            <person name="Zhou L."/>
            <person name="Zuber A."/>
            <person name="Denarie J."/>
            <person name="Dixon R.A."/>
            <person name="May G.D."/>
            <person name="Schwartz D.C."/>
            <person name="Rogers J."/>
            <person name="Quetier F."/>
            <person name="Town C.D."/>
            <person name="Roe B.A."/>
        </authorList>
    </citation>
    <scope>NUCLEOTIDE SEQUENCE [LARGE SCALE GENOMIC DNA]</scope>
    <source>
        <strain evidence="3">A17</strain>
        <strain evidence="5 6">cv. Jemalong A17</strain>
    </source>
</reference>
<gene>
    <name evidence="3" type="ordered locus">MTR_1g018700</name>
    <name evidence="4" type="ORF">MtrunA17_Chr1g0152891</name>
</gene>
<accession>G7I2A2</accession>
<evidence type="ECO:0000256" key="1">
    <source>
        <dbReference type="SAM" id="MobiDB-lite"/>
    </source>
</evidence>
<dbReference type="EMBL" id="PSQE01000001">
    <property type="protein sequence ID" value="RHN77262.1"/>
    <property type="molecule type" value="Genomic_DNA"/>
</dbReference>
<organism evidence="3 6">
    <name type="scientific">Medicago truncatula</name>
    <name type="common">Barrel medic</name>
    <name type="synonym">Medicago tribuloides</name>
    <dbReference type="NCBI Taxonomy" id="3880"/>
    <lineage>
        <taxon>Eukaryota</taxon>
        <taxon>Viridiplantae</taxon>
        <taxon>Streptophyta</taxon>
        <taxon>Embryophyta</taxon>
        <taxon>Tracheophyta</taxon>
        <taxon>Spermatophyta</taxon>
        <taxon>Magnoliopsida</taxon>
        <taxon>eudicotyledons</taxon>
        <taxon>Gunneridae</taxon>
        <taxon>Pentapetalae</taxon>
        <taxon>rosids</taxon>
        <taxon>fabids</taxon>
        <taxon>Fabales</taxon>
        <taxon>Fabaceae</taxon>
        <taxon>Papilionoideae</taxon>
        <taxon>50 kb inversion clade</taxon>
        <taxon>NPAAA clade</taxon>
        <taxon>Hologalegina</taxon>
        <taxon>IRL clade</taxon>
        <taxon>Trifolieae</taxon>
        <taxon>Medicago</taxon>
    </lineage>
</organism>
<dbReference type="EnsemblPlants" id="AES59371">
    <property type="protein sequence ID" value="AES59371"/>
    <property type="gene ID" value="MTR_1g018700"/>
</dbReference>
<dbReference type="Gramene" id="rna700">
    <property type="protein sequence ID" value="RHN77262.1"/>
    <property type="gene ID" value="gene700"/>
</dbReference>
<dbReference type="eggNOG" id="ENOG502S804">
    <property type="taxonomic scope" value="Eukaryota"/>
</dbReference>
<dbReference type="OMA" id="CTFISFH"/>
<reference evidence="4" key="4">
    <citation type="journal article" date="2018" name="Nat. Plants">
        <title>Whole-genome landscape of Medicago truncatula symbiotic genes.</title>
        <authorList>
            <person name="Pecrix Y."/>
            <person name="Gamas P."/>
            <person name="Carrere S."/>
        </authorList>
    </citation>
    <scope>NUCLEOTIDE SEQUENCE</scope>
    <source>
        <tissue evidence="4">Leaves</tissue>
    </source>
</reference>
<feature type="compositionally biased region" description="Polar residues" evidence="1">
    <location>
        <begin position="75"/>
        <end position="91"/>
    </location>
</feature>
<reference evidence="5" key="3">
    <citation type="submission" date="2015-04" db="UniProtKB">
        <authorList>
            <consortium name="EnsemblPlants"/>
        </authorList>
    </citation>
    <scope>IDENTIFICATION</scope>
    <source>
        <strain evidence="5">cv. Jemalong A17</strain>
    </source>
</reference>